<keyword evidence="1" id="KW-0812">Transmembrane</keyword>
<keyword evidence="1" id="KW-1133">Transmembrane helix</keyword>
<evidence type="ECO:0000256" key="1">
    <source>
        <dbReference type="SAM" id="Phobius"/>
    </source>
</evidence>
<name>A0A382Z9L5_9ZZZZ</name>
<organism evidence="2">
    <name type="scientific">marine metagenome</name>
    <dbReference type="NCBI Taxonomy" id="408172"/>
    <lineage>
        <taxon>unclassified sequences</taxon>
        <taxon>metagenomes</taxon>
        <taxon>ecological metagenomes</taxon>
    </lineage>
</organism>
<dbReference type="EMBL" id="UINC01182144">
    <property type="protein sequence ID" value="SVD92182.1"/>
    <property type="molecule type" value="Genomic_DNA"/>
</dbReference>
<reference evidence="2" key="1">
    <citation type="submission" date="2018-05" db="EMBL/GenBank/DDBJ databases">
        <authorList>
            <person name="Lanie J.A."/>
            <person name="Ng W.-L."/>
            <person name="Kazmierczak K.M."/>
            <person name="Andrzejewski T.M."/>
            <person name="Davidsen T.M."/>
            <person name="Wayne K.J."/>
            <person name="Tettelin H."/>
            <person name="Glass J.I."/>
            <person name="Rusch D."/>
            <person name="Podicherti R."/>
            <person name="Tsui H.-C.T."/>
            <person name="Winkler M.E."/>
        </authorList>
    </citation>
    <scope>NUCLEOTIDE SEQUENCE</scope>
</reference>
<feature type="transmembrane region" description="Helical" evidence="1">
    <location>
        <begin position="12"/>
        <end position="33"/>
    </location>
</feature>
<dbReference type="AlphaFoldDB" id="A0A382Z9L5"/>
<evidence type="ECO:0008006" key="3">
    <source>
        <dbReference type="Google" id="ProtNLM"/>
    </source>
</evidence>
<protein>
    <recommendedName>
        <fullName evidence="3">EamA domain-containing protein</fullName>
    </recommendedName>
</protein>
<accession>A0A382Z9L5</accession>
<keyword evidence="1" id="KW-0472">Membrane</keyword>
<sequence>MKNLNDKQKGIFLAFIGVLFITPDSLSVRLIGINSWELVFYRGFIPFICLLILLLFTYKKDFIT</sequence>
<proteinExistence type="predicted"/>
<gene>
    <name evidence="2" type="ORF">METZ01_LOCUS445036</name>
</gene>
<feature type="non-terminal residue" evidence="2">
    <location>
        <position position="64"/>
    </location>
</feature>
<evidence type="ECO:0000313" key="2">
    <source>
        <dbReference type="EMBL" id="SVD92182.1"/>
    </source>
</evidence>
<feature type="transmembrane region" description="Helical" evidence="1">
    <location>
        <begin position="39"/>
        <end position="58"/>
    </location>
</feature>